<sequence length="185" mass="19175">MVPSPSIVGVLVLAAVCWIGYRAVGASLVPGDGDPHPAGVGCVTWKGPLMVIDGPVLSNRTGHTVHVSDVDVPDAEGIRLHEIRTVSTSSDVVFGAAYDPADPGWAGTERVGPEGITIAPDVVSRLAYIVEADTAGGSYPYSLVEYRIGPLTYRATYPGANAVMPRGGPSCTPAVADRLQDARIP</sequence>
<dbReference type="EMBL" id="BAABID010000003">
    <property type="protein sequence ID" value="GAA4718607.1"/>
    <property type="molecule type" value="Genomic_DNA"/>
</dbReference>
<keyword evidence="2" id="KW-1185">Reference proteome</keyword>
<name>A0ABP8Y251_9MICO</name>
<reference evidence="2" key="1">
    <citation type="journal article" date="2019" name="Int. J. Syst. Evol. Microbiol.">
        <title>The Global Catalogue of Microorganisms (GCM) 10K type strain sequencing project: providing services to taxonomists for standard genome sequencing and annotation.</title>
        <authorList>
            <consortium name="The Broad Institute Genomics Platform"/>
            <consortium name="The Broad Institute Genome Sequencing Center for Infectious Disease"/>
            <person name="Wu L."/>
            <person name="Ma J."/>
        </authorList>
    </citation>
    <scope>NUCLEOTIDE SEQUENCE [LARGE SCALE GENOMIC DNA]</scope>
    <source>
        <strain evidence="2">JCM 18063</strain>
    </source>
</reference>
<accession>A0ABP8Y251</accession>
<evidence type="ECO:0000313" key="1">
    <source>
        <dbReference type="EMBL" id="GAA4718607.1"/>
    </source>
</evidence>
<gene>
    <name evidence="1" type="ORF">GCM10023216_03890</name>
</gene>
<organism evidence="1 2">
    <name type="scientific">Isoptericola chiayiensis</name>
    <dbReference type="NCBI Taxonomy" id="579446"/>
    <lineage>
        <taxon>Bacteria</taxon>
        <taxon>Bacillati</taxon>
        <taxon>Actinomycetota</taxon>
        <taxon>Actinomycetes</taxon>
        <taxon>Micrococcales</taxon>
        <taxon>Promicromonosporaceae</taxon>
        <taxon>Isoptericola</taxon>
    </lineage>
</organism>
<proteinExistence type="predicted"/>
<evidence type="ECO:0000313" key="2">
    <source>
        <dbReference type="Proteomes" id="UP001500956"/>
    </source>
</evidence>
<comment type="caution">
    <text evidence="1">The sequence shown here is derived from an EMBL/GenBank/DDBJ whole genome shotgun (WGS) entry which is preliminary data.</text>
</comment>
<protein>
    <submittedName>
        <fullName evidence="1">Uncharacterized protein</fullName>
    </submittedName>
</protein>
<dbReference type="Proteomes" id="UP001500956">
    <property type="component" value="Unassembled WGS sequence"/>
</dbReference>